<dbReference type="Proteomes" id="UP000593567">
    <property type="component" value="Unassembled WGS sequence"/>
</dbReference>
<feature type="compositionally biased region" description="Basic and acidic residues" evidence="1">
    <location>
        <begin position="7"/>
        <end position="32"/>
    </location>
</feature>
<feature type="region of interest" description="Disordered" evidence="1">
    <location>
        <begin position="1"/>
        <end position="32"/>
    </location>
</feature>
<name>A0A7J7KE39_BUGNE</name>
<evidence type="ECO:0000313" key="2">
    <source>
        <dbReference type="EMBL" id="KAF6036174.1"/>
    </source>
</evidence>
<accession>A0A7J7KE39</accession>
<protein>
    <submittedName>
        <fullName evidence="2">Uncharacterized protein</fullName>
    </submittedName>
</protein>
<keyword evidence="3" id="KW-1185">Reference proteome</keyword>
<evidence type="ECO:0000313" key="3">
    <source>
        <dbReference type="Proteomes" id="UP000593567"/>
    </source>
</evidence>
<gene>
    <name evidence="2" type="ORF">EB796_005529</name>
</gene>
<dbReference type="AlphaFoldDB" id="A0A7J7KE39"/>
<sequence length="79" mass="9093">MKPKNKCQRDRAPDKGVRDEHLPTVSRREHLARVSDRAPGKCLLAWCLLTGQHRHGHIGSHVLTCHASVRSQQNLRRRE</sequence>
<evidence type="ECO:0000256" key="1">
    <source>
        <dbReference type="SAM" id="MobiDB-lite"/>
    </source>
</evidence>
<reference evidence="2" key="1">
    <citation type="submission" date="2020-06" db="EMBL/GenBank/DDBJ databases">
        <title>Draft genome of Bugula neritina, a colonial animal packing powerful symbionts and potential medicines.</title>
        <authorList>
            <person name="Rayko M."/>
        </authorList>
    </citation>
    <scope>NUCLEOTIDE SEQUENCE [LARGE SCALE GENOMIC DNA]</scope>
    <source>
        <strain evidence="2">Kwan_BN1</strain>
    </source>
</reference>
<organism evidence="2 3">
    <name type="scientific">Bugula neritina</name>
    <name type="common">Brown bryozoan</name>
    <name type="synonym">Sertularia neritina</name>
    <dbReference type="NCBI Taxonomy" id="10212"/>
    <lineage>
        <taxon>Eukaryota</taxon>
        <taxon>Metazoa</taxon>
        <taxon>Spiralia</taxon>
        <taxon>Lophotrochozoa</taxon>
        <taxon>Bryozoa</taxon>
        <taxon>Gymnolaemata</taxon>
        <taxon>Cheilostomatida</taxon>
        <taxon>Flustrina</taxon>
        <taxon>Buguloidea</taxon>
        <taxon>Bugulidae</taxon>
        <taxon>Bugula</taxon>
    </lineage>
</organism>
<comment type="caution">
    <text evidence="2">The sequence shown here is derived from an EMBL/GenBank/DDBJ whole genome shotgun (WGS) entry which is preliminary data.</text>
</comment>
<proteinExistence type="predicted"/>
<dbReference type="EMBL" id="VXIV02000769">
    <property type="protein sequence ID" value="KAF6036174.1"/>
    <property type="molecule type" value="Genomic_DNA"/>
</dbReference>